<sequence length="206" mass="23389">MAEKIALTVDREKRLTNFADSAYLKIIAKNNGIWQCEKILPLDLNVTSTNELRIKIHAIINSINDCKILLSAGISGIPYYIFDKMGFSIFETAGETPEILEEIVSETQNNKKPLTTRNEISCTPTEITNGCYFLNYILLENKYPEITTKKALLPFLKTKPFISLTVLFSHLPPWLEADEYSQKMEITTQKNSKGILVSIRHKICGE</sequence>
<dbReference type="Pfam" id="PF09582">
    <property type="entry name" value="AnfO_nitrog"/>
    <property type="match status" value="1"/>
</dbReference>
<dbReference type="SUPFAM" id="SSF53146">
    <property type="entry name" value="Nitrogenase accessory factor-like"/>
    <property type="match status" value="1"/>
</dbReference>
<gene>
    <name evidence="1" type="ORF">SDC9_31987</name>
</gene>
<organism evidence="1">
    <name type="scientific">bioreactor metagenome</name>
    <dbReference type="NCBI Taxonomy" id="1076179"/>
    <lineage>
        <taxon>unclassified sequences</taxon>
        <taxon>metagenomes</taxon>
        <taxon>ecological metagenomes</taxon>
    </lineage>
</organism>
<evidence type="ECO:0000313" key="1">
    <source>
        <dbReference type="EMBL" id="MPL86011.1"/>
    </source>
</evidence>
<dbReference type="InterPro" id="IPR014287">
    <property type="entry name" value="Nase_Fe-Fe_AnfO"/>
</dbReference>
<reference evidence="1" key="1">
    <citation type="submission" date="2019-08" db="EMBL/GenBank/DDBJ databases">
        <authorList>
            <person name="Kucharzyk K."/>
            <person name="Murdoch R.W."/>
            <person name="Higgins S."/>
            <person name="Loffler F."/>
        </authorList>
    </citation>
    <scope>NUCLEOTIDE SEQUENCE</scope>
</reference>
<evidence type="ECO:0008006" key="2">
    <source>
        <dbReference type="Google" id="ProtNLM"/>
    </source>
</evidence>
<dbReference type="InterPro" id="IPR036105">
    <property type="entry name" value="DiNase_FeMo-co_biosyn_sf"/>
</dbReference>
<dbReference type="AlphaFoldDB" id="A0A644V4A0"/>
<dbReference type="EMBL" id="VSSQ01000215">
    <property type="protein sequence ID" value="MPL86011.1"/>
    <property type="molecule type" value="Genomic_DNA"/>
</dbReference>
<dbReference type="Gene3D" id="3.30.420.130">
    <property type="entry name" value="Dinitrogenase iron-molybdenum cofactor biosynthesis domain"/>
    <property type="match status" value="1"/>
</dbReference>
<comment type="caution">
    <text evidence="1">The sequence shown here is derived from an EMBL/GenBank/DDBJ whole genome shotgun (WGS) entry which is preliminary data.</text>
</comment>
<protein>
    <recommendedName>
        <fullName evidence="2">Fe-only nitrogenase accessory protein AnfO</fullName>
    </recommendedName>
</protein>
<accession>A0A644V4A0</accession>
<proteinExistence type="predicted"/>
<name>A0A644V4A0_9ZZZZ</name>